<gene>
    <name evidence="2" type="ORF">B0H17DRAFT_1123635</name>
</gene>
<evidence type="ECO:0000313" key="2">
    <source>
        <dbReference type="EMBL" id="KAJ7710492.1"/>
    </source>
</evidence>
<comment type="caution">
    <text evidence="2">The sequence shown here is derived from an EMBL/GenBank/DDBJ whole genome shotgun (WGS) entry which is preliminary data.</text>
</comment>
<sequence>MHVTIGVSARKGLDWMKAAQQCRRECAAHRRGKDGDTGVWAALTDSRKDGGITSCSDRPTLRPAGTTTHQTKWSRPTSLPIVDGIWLRKPLRSRSSMVFGRNLMLIIQGLARASAGLCRGRALNITNPAAKARRRRRCRQREARSVEESWFACYVGMEFGVVKRKLSAPSISLVLKPRRNGRFEAHTSLFLTLPAFSTYRKPSDNAAHRQTVLPSTHTVFKLGVAW</sequence>
<accession>A0AAD7MCF3</accession>
<protein>
    <submittedName>
        <fullName evidence="2">Uncharacterized protein</fullName>
    </submittedName>
</protein>
<dbReference type="Proteomes" id="UP001221757">
    <property type="component" value="Unassembled WGS sequence"/>
</dbReference>
<dbReference type="EMBL" id="JARKIE010000001">
    <property type="protein sequence ID" value="KAJ7710492.1"/>
    <property type="molecule type" value="Genomic_DNA"/>
</dbReference>
<name>A0AAD7MCF3_MYCRO</name>
<keyword evidence="3" id="KW-1185">Reference proteome</keyword>
<reference evidence="2" key="1">
    <citation type="submission" date="2023-03" db="EMBL/GenBank/DDBJ databases">
        <title>Massive genome expansion in bonnet fungi (Mycena s.s.) driven by repeated elements and novel gene families across ecological guilds.</title>
        <authorList>
            <consortium name="Lawrence Berkeley National Laboratory"/>
            <person name="Harder C.B."/>
            <person name="Miyauchi S."/>
            <person name="Viragh M."/>
            <person name="Kuo A."/>
            <person name="Thoen E."/>
            <person name="Andreopoulos B."/>
            <person name="Lu D."/>
            <person name="Skrede I."/>
            <person name="Drula E."/>
            <person name="Henrissat B."/>
            <person name="Morin E."/>
            <person name="Kohler A."/>
            <person name="Barry K."/>
            <person name="LaButti K."/>
            <person name="Morin E."/>
            <person name="Salamov A."/>
            <person name="Lipzen A."/>
            <person name="Mereny Z."/>
            <person name="Hegedus B."/>
            <person name="Baldrian P."/>
            <person name="Stursova M."/>
            <person name="Weitz H."/>
            <person name="Taylor A."/>
            <person name="Grigoriev I.V."/>
            <person name="Nagy L.G."/>
            <person name="Martin F."/>
            <person name="Kauserud H."/>
        </authorList>
    </citation>
    <scope>NUCLEOTIDE SEQUENCE</scope>
    <source>
        <strain evidence="2">CBHHK067</strain>
    </source>
</reference>
<evidence type="ECO:0000256" key="1">
    <source>
        <dbReference type="SAM" id="MobiDB-lite"/>
    </source>
</evidence>
<evidence type="ECO:0000313" key="3">
    <source>
        <dbReference type="Proteomes" id="UP001221757"/>
    </source>
</evidence>
<dbReference type="AlphaFoldDB" id="A0AAD7MCF3"/>
<feature type="region of interest" description="Disordered" evidence="1">
    <location>
        <begin position="52"/>
        <end position="73"/>
    </location>
</feature>
<organism evidence="2 3">
    <name type="scientific">Mycena rosella</name>
    <name type="common">Pink bonnet</name>
    <name type="synonym">Agaricus rosellus</name>
    <dbReference type="NCBI Taxonomy" id="1033263"/>
    <lineage>
        <taxon>Eukaryota</taxon>
        <taxon>Fungi</taxon>
        <taxon>Dikarya</taxon>
        <taxon>Basidiomycota</taxon>
        <taxon>Agaricomycotina</taxon>
        <taxon>Agaricomycetes</taxon>
        <taxon>Agaricomycetidae</taxon>
        <taxon>Agaricales</taxon>
        <taxon>Marasmiineae</taxon>
        <taxon>Mycenaceae</taxon>
        <taxon>Mycena</taxon>
    </lineage>
</organism>
<proteinExistence type="predicted"/>